<evidence type="ECO:0000313" key="1">
    <source>
        <dbReference type="EMBL" id="ANV79555.1"/>
    </source>
</evidence>
<reference evidence="1" key="2">
    <citation type="journal article" date="2015" name="ISME J.">
        <title>A new class of marine Euryarchaeota group II from the Mediterranean deep chlorophyll maximum.</title>
        <authorList>
            <person name="Martin-Cuadrado A.B."/>
            <person name="Garcia-Heredia I."/>
            <person name="Molto A.G."/>
            <person name="Lopez-Ubeda R."/>
            <person name="Kimes N."/>
            <person name="Lopez-Garcia P."/>
            <person name="Moreira D."/>
            <person name="Rodriguez-Valera F."/>
        </authorList>
    </citation>
    <scope>NUCLEOTIDE SEQUENCE</scope>
</reference>
<reference evidence="1" key="1">
    <citation type="submission" date="2014-11" db="EMBL/GenBank/DDBJ databases">
        <authorList>
            <person name="Zhu J."/>
            <person name="Qi W."/>
            <person name="Song R."/>
        </authorList>
    </citation>
    <scope>NUCLEOTIDE SEQUENCE</scope>
</reference>
<dbReference type="SUPFAM" id="SSF48371">
    <property type="entry name" value="ARM repeat"/>
    <property type="match status" value="1"/>
</dbReference>
<sequence length="330" mass="37460">MPKSASTHVSQLSHKDIRIRRRALRSLFELDSPSNLEAFVPLLDDKDPWFRSKALDAHRMWAPRLEIDSLISLATHKSIDARRCAANLLEKFIGDTSSVAEILYQDEDNICKIKASKALIKSDLEGKFTNQLIESDNERIKIIALSSKHISKQQLLSCLTETSNFIKESALNQLSMKNEIITEEKLAELLSEGVNPLSIIKFSVDNGGDTMVKLANVSDSKIQKNLVKALREKYKSTDDNSIKLLIKNECFLILGRWLQGKRDIESDKLRWQIIENEEVDEIERSRLLERLIGRCNESEIIDKADKLIKSTKSELLKITAQNLSTAGNSR</sequence>
<dbReference type="InterPro" id="IPR011989">
    <property type="entry name" value="ARM-like"/>
</dbReference>
<organism evidence="1">
    <name type="scientific">uncultured Poseidoniia archaeon</name>
    <dbReference type="NCBI Taxonomy" id="1697135"/>
    <lineage>
        <taxon>Archaea</taxon>
        <taxon>Methanobacteriati</taxon>
        <taxon>Thermoplasmatota</taxon>
        <taxon>Candidatus Poseidoniia</taxon>
        <taxon>environmental samples</taxon>
    </lineage>
</organism>
<evidence type="ECO:0008006" key="2">
    <source>
        <dbReference type="Google" id="ProtNLM"/>
    </source>
</evidence>
<dbReference type="EMBL" id="KP211839">
    <property type="protein sequence ID" value="ANV79555.1"/>
    <property type="molecule type" value="Genomic_DNA"/>
</dbReference>
<dbReference type="AlphaFoldDB" id="A0A1B1TBB3"/>
<name>A0A1B1TBB3_9ARCH</name>
<accession>A0A1B1TBB3</accession>
<proteinExistence type="predicted"/>
<protein>
    <recommendedName>
        <fullName evidence="2">HEAT repeat domain-containing protein</fullName>
    </recommendedName>
</protein>
<dbReference type="Gene3D" id="1.25.10.10">
    <property type="entry name" value="Leucine-rich Repeat Variant"/>
    <property type="match status" value="1"/>
</dbReference>
<dbReference type="InterPro" id="IPR016024">
    <property type="entry name" value="ARM-type_fold"/>
</dbReference>